<proteinExistence type="predicted"/>
<dbReference type="Proteomes" id="UP001145114">
    <property type="component" value="Unassembled WGS sequence"/>
</dbReference>
<keyword evidence="2" id="KW-1185">Reference proteome</keyword>
<comment type="caution">
    <text evidence="1">The sequence shown here is derived from an EMBL/GenBank/DDBJ whole genome shotgun (WGS) entry which is preliminary data.</text>
</comment>
<feature type="non-terminal residue" evidence="1">
    <location>
        <position position="187"/>
    </location>
</feature>
<organism evidence="1 2">
    <name type="scientific">Spiromyces aspiralis</name>
    <dbReference type="NCBI Taxonomy" id="68401"/>
    <lineage>
        <taxon>Eukaryota</taxon>
        <taxon>Fungi</taxon>
        <taxon>Fungi incertae sedis</taxon>
        <taxon>Zoopagomycota</taxon>
        <taxon>Kickxellomycotina</taxon>
        <taxon>Kickxellomycetes</taxon>
        <taxon>Kickxellales</taxon>
        <taxon>Kickxellaceae</taxon>
        <taxon>Spiromyces</taxon>
    </lineage>
</organism>
<dbReference type="EMBL" id="JAMZIH010002734">
    <property type="protein sequence ID" value="KAJ1677254.1"/>
    <property type="molecule type" value="Genomic_DNA"/>
</dbReference>
<accession>A0ACC1HSC8</accession>
<reference evidence="1" key="1">
    <citation type="submission" date="2022-06" db="EMBL/GenBank/DDBJ databases">
        <title>Phylogenomic reconstructions and comparative analyses of Kickxellomycotina fungi.</title>
        <authorList>
            <person name="Reynolds N.K."/>
            <person name="Stajich J.E."/>
            <person name="Barry K."/>
            <person name="Grigoriev I.V."/>
            <person name="Crous P."/>
            <person name="Smith M.E."/>
        </authorList>
    </citation>
    <scope>NUCLEOTIDE SEQUENCE</scope>
    <source>
        <strain evidence="1">RSA 2271</strain>
    </source>
</reference>
<evidence type="ECO:0000313" key="2">
    <source>
        <dbReference type="Proteomes" id="UP001145114"/>
    </source>
</evidence>
<gene>
    <name evidence="1" type="primary">PSD1_2</name>
    <name evidence="1" type="ORF">EV182_006548</name>
</gene>
<name>A0ACC1HSC8_9FUNG</name>
<keyword evidence="1" id="KW-0456">Lyase</keyword>
<dbReference type="EC" id="4.1.1.65" evidence="1"/>
<sequence>MQLLIRRLGRSFGTLASGGLVGRRSWETGATKGHLMVKGETYHIVSELSPPRTRLAMRSFSRLSPLNSNGNSNGHSGPRGQADSRQASDEGQIRWYWIPASLGIAVIATQHFYHTYKDEVKRAQQQQGTGSDVAGGRVVVTGPWQVHVLSALPLKAMSRLFGWFNELTIPVPLRRPLLGFYAWLFGC</sequence>
<protein>
    <submittedName>
        <fullName evidence="1">Phosphatidylserine decarboxylase 1</fullName>
        <ecNumber evidence="1">4.1.1.65</ecNumber>
    </submittedName>
</protein>
<evidence type="ECO:0000313" key="1">
    <source>
        <dbReference type="EMBL" id="KAJ1677254.1"/>
    </source>
</evidence>